<dbReference type="Proteomes" id="UP000199032">
    <property type="component" value="Unassembled WGS sequence"/>
</dbReference>
<protein>
    <submittedName>
        <fullName evidence="1">Uncharacterized protein</fullName>
    </submittedName>
</protein>
<evidence type="ECO:0000313" key="2">
    <source>
        <dbReference type="Proteomes" id="UP000199032"/>
    </source>
</evidence>
<dbReference type="OrthoDB" id="9795550at2"/>
<keyword evidence="2" id="KW-1185">Reference proteome</keyword>
<gene>
    <name evidence="1" type="ORF">COMA1_11391</name>
</gene>
<accession>A0A0S4LBA7</accession>
<dbReference type="STRING" id="1742972.COMA1_11391"/>
<sequence length="124" mass="14050">MPHVVIEETGELQALYQNFTPTLQRTGAEILKIQEFYMSRNGKDALLECVAIEQGTSSNFFVQLKLHDKAITVRLLPATDPEKTPGVKKVMALVARFIRTVYPESRYGKTNLQEYLTMMDSPKA</sequence>
<name>A0A0S4LBA7_9BACT</name>
<evidence type="ECO:0000313" key="1">
    <source>
        <dbReference type="EMBL" id="CUS33880.1"/>
    </source>
</evidence>
<dbReference type="RefSeq" id="WP_090745579.1">
    <property type="nucleotide sequence ID" value="NZ_CZQA01000001.1"/>
</dbReference>
<reference evidence="1 2" key="1">
    <citation type="submission" date="2015-10" db="EMBL/GenBank/DDBJ databases">
        <authorList>
            <person name="Gilbert D.G."/>
        </authorList>
    </citation>
    <scope>NUCLEOTIDE SEQUENCE [LARGE SCALE GENOMIC DNA]</scope>
    <source>
        <strain evidence="1">COMA1</strain>
    </source>
</reference>
<dbReference type="EMBL" id="CZQA01000001">
    <property type="protein sequence ID" value="CUS33880.1"/>
    <property type="molecule type" value="Genomic_DNA"/>
</dbReference>
<dbReference type="AlphaFoldDB" id="A0A0S4LBA7"/>
<proteinExistence type="predicted"/>
<organism evidence="1 2">
    <name type="scientific">Candidatus Nitrospira nitrosa</name>
    <dbReference type="NCBI Taxonomy" id="1742972"/>
    <lineage>
        <taxon>Bacteria</taxon>
        <taxon>Pseudomonadati</taxon>
        <taxon>Nitrospirota</taxon>
        <taxon>Nitrospiria</taxon>
        <taxon>Nitrospirales</taxon>
        <taxon>Nitrospiraceae</taxon>
        <taxon>Nitrospira</taxon>
    </lineage>
</organism>